<evidence type="ECO:0000313" key="4">
    <source>
        <dbReference type="Proteomes" id="UP001362999"/>
    </source>
</evidence>
<accession>A0AAW0AAS1</accession>
<gene>
    <name evidence="3" type="ORF">R3P38DRAFT_3404589</name>
</gene>
<evidence type="ECO:0000256" key="2">
    <source>
        <dbReference type="SAM" id="MobiDB-lite"/>
    </source>
</evidence>
<feature type="region of interest" description="Disordered" evidence="2">
    <location>
        <begin position="100"/>
        <end position="133"/>
    </location>
</feature>
<evidence type="ECO:0000256" key="1">
    <source>
        <dbReference type="SAM" id="Coils"/>
    </source>
</evidence>
<feature type="compositionally biased region" description="Acidic residues" evidence="2">
    <location>
        <begin position="1033"/>
        <end position="1048"/>
    </location>
</feature>
<name>A0AAW0AAS1_9AGAR</name>
<comment type="caution">
    <text evidence="3">The sequence shown here is derived from an EMBL/GenBank/DDBJ whole genome shotgun (WGS) entry which is preliminary data.</text>
</comment>
<feature type="coiled-coil region" evidence="1">
    <location>
        <begin position="758"/>
        <end position="892"/>
    </location>
</feature>
<sequence length="1115" mass="125556">MPEHENPSRSRRQVEPLRMKQEPNDHNANFGFPAAQPHQQSHPSLVPQSRIDQAKKLRAFTMNAPSATFHEHPMKISEPHFDSNAPQYASSPKITFETPAIQSYSNPPSQDPRRSSSVLQSRSPSVQIEEDYDAEDADLSQLMTKRMREAKIVKTKLAEQRLATAALESRLSALTSASEASELALRNRISELEARETSRSAKTQEEVRTARTRTEVAEQKLQDAVTAMDELRKVAKTGLVEAKNNYITLQAVLKDLKSDYDVSQDTVGTLRNELNELRRSAMDALKGIDSSDGLSRNEETRALIDELQSDRVNAYQVIDMLRDKLHLLGAQVVEAKERIVELEASREGKIERAETRIEELADRLAKKEEAEARGLANAEALEVRLNESNDKLVKVSKTLEEKEVDLGTLREQKAAREWELKEKCSKIASLQSVSTENAALREQIVTLESQMKDLKDKEMSLEWDLKEKSSKLASLQSVSTENSALREQTTALESQVRELKDKKMNLEWDLKEKSSKITSLQSVSADNVVLREQIITLECQVKGLKDEKMALEYQAKEDRSRITALQSAESELVVLRAEKVEFEFEVKESRFKLATLQDSQQDLSANLQVSRDHGEQQETQLIQLRDQLRVLETTKAQLQASLEAAQLAESKISQDAYALRQEVGTVTVREAVLKERAAVSQQKCEEIVVQLGKVSVEASAREEELRRLNIEHSVLQDRFESQAQILKATQDTSKELQERLLMSERSHASAVGKVNAELAVLREQSMNLELSLTQATDELAAQRDALTKASREYENKASKQEEVNSKLVLAEERRATLAEKEVVEAKRQVEDLVQQVEDRMAEVEEVKRKMREVASRENVDVDGRVVVLQARLEEVEVENSRLQQRARNLNRRYQDGDLSDTEKSFVNSLMQISQSIHEQDVVAKENELRRRENMITSLQTRIDTLESTLARLLKERAKEGDPNSKSIVDLNLWMSSSPRSAEKKAAATDSKRTVPPSPKVSGPDTPLVVKKSSKTTGAKSSASDRSHRTLTAIDEDDDEISNSSDDDVPISTTIGKRSRTPVAAAVPLDDEEDGRPARRLRVTSTRKGDTESRKVEGESSKKLADGAKSKQRKRR</sequence>
<evidence type="ECO:0000313" key="3">
    <source>
        <dbReference type="EMBL" id="KAK7005909.1"/>
    </source>
</evidence>
<feature type="compositionally biased region" description="Basic and acidic residues" evidence="2">
    <location>
        <begin position="1086"/>
        <end position="1108"/>
    </location>
</feature>
<keyword evidence="1" id="KW-0175">Coiled coil</keyword>
<feature type="coiled-coil region" evidence="1">
    <location>
        <begin position="928"/>
        <end position="955"/>
    </location>
</feature>
<feature type="coiled-coil region" evidence="1">
    <location>
        <begin position="614"/>
        <end position="648"/>
    </location>
</feature>
<keyword evidence="4" id="KW-1185">Reference proteome</keyword>
<feature type="compositionally biased region" description="Low complexity" evidence="2">
    <location>
        <begin position="115"/>
        <end position="127"/>
    </location>
</feature>
<dbReference type="EMBL" id="JAWWNJ010000077">
    <property type="protein sequence ID" value="KAK7005909.1"/>
    <property type="molecule type" value="Genomic_DNA"/>
</dbReference>
<feature type="coiled-coil region" evidence="1">
    <location>
        <begin position="430"/>
        <end position="585"/>
    </location>
</feature>
<feature type="region of interest" description="Disordered" evidence="2">
    <location>
        <begin position="980"/>
        <end position="1115"/>
    </location>
</feature>
<feature type="region of interest" description="Disordered" evidence="2">
    <location>
        <begin position="1"/>
        <end position="49"/>
    </location>
</feature>
<feature type="compositionally biased region" description="Basic and acidic residues" evidence="2">
    <location>
        <begin position="1"/>
        <end position="25"/>
    </location>
</feature>
<proteinExistence type="predicted"/>
<reference evidence="3 4" key="1">
    <citation type="journal article" date="2024" name="J Genomics">
        <title>Draft genome sequencing and assembly of Favolaschia claudopus CIRM-BRFM 2984 isolated from oak limbs.</title>
        <authorList>
            <person name="Navarro D."/>
            <person name="Drula E."/>
            <person name="Chaduli D."/>
            <person name="Cazenave R."/>
            <person name="Ahrendt S."/>
            <person name="Wang J."/>
            <person name="Lipzen A."/>
            <person name="Daum C."/>
            <person name="Barry K."/>
            <person name="Grigoriev I.V."/>
            <person name="Favel A."/>
            <person name="Rosso M.N."/>
            <person name="Martin F."/>
        </authorList>
    </citation>
    <scope>NUCLEOTIDE SEQUENCE [LARGE SCALE GENOMIC DNA]</scope>
    <source>
        <strain evidence="3 4">CIRM-BRFM 2984</strain>
    </source>
</reference>
<dbReference type="Proteomes" id="UP001362999">
    <property type="component" value="Unassembled WGS sequence"/>
</dbReference>
<protein>
    <submittedName>
        <fullName evidence="3">Uncharacterized protein</fullName>
    </submittedName>
</protein>
<feature type="compositionally biased region" description="Polar residues" evidence="2">
    <location>
        <begin position="37"/>
        <end position="49"/>
    </location>
</feature>
<organism evidence="3 4">
    <name type="scientific">Favolaschia claudopus</name>
    <dbReference type="NCBI Taxonomy" id="2862362"/>
    <lineage>
        <taxon>Eukaryota</taxon>
        <taxon>Fungi</taxon>
        <taxon>Dikarya</taxon>
        <taxon>Basidiomycota</taxon>
        <taxon>Agaricomycotina</taxon>
        <taxon>Agaricomycetes</taxon>
        <taxon>Agaricomycetidae</taxon>
        <taxon>Agaricales</taxon>
        <taxon>Marasmiineae</taxon>
        <taxon>Mycenaceae</taxon>
        <taxon>Favolaschia</taxon>
    </lineage>
</organism>
<feature type="compositionally biased region" description="Basic and acidic residues" evidence="2">
    <location>
        <begin position="980"/>
        <end position="992"/>
    </location>
</feature>
<dbReference type="AlphaFoldDB" id="A0AAW0AAS1"/>
<feature type="coiled-coil region" evidence="1">
    <location>
        <begin position="304"/>
        <end position="405"/>
    </location>
</feature>